<evidence type="ECO:0000313" key="2">
    <source>
        <dbReference type="Proteomes" id="UP000824782"/>
    </source>
</evidence>
<proteinExistence type="predicted"/>
<gene>
    <name evidence="1" type="ORF">GDO81_019139</name>
</gene>
<name>A0AAV6ZTF7_ENGPU</name>
<reference evidence="1" key="1">
    <citation type="thesis" date="2020" institute="ProQuest LLC" country="789 East Eisenhower Parkway, Ann Arbor, MI, USA">
        <title>Comparative Genomics and Chromosome Evolution.</title>
        <authorList>
            <person name="Mudd A.B."/>
        </authorList>
    </citation>
    <scope>NUCLEOTIDE SEQUENCE</scope>
    <source>
        <strain evidence="1">237g6f4</strain>
        <tissue evidence="1">Blood</tissue>
    </source>
</reference>
<keyword evidence="2" id="KW-1185">Reference proteome</keyword>
<protein>
    <submittedName>
        <fullName evidence="1">Uncharacterized protein</fullName>
    </submittedName>
</protein>
<dbReference type="Proteomes" id="UP000824782">
    <property type="component" value="Unassembled WGS sequence"/>
</dbReference>
<organism evidence="1 2">
    <name type="scientific">Engystomops pustulosus</name>
    <name type="common">Tungara frog</name>
    <name type="synonym">Physalaemus pustulosus</name>
    <dbReference type="NCBI Taxonomy" id="76066"/>
    <lineage>
        <taxon>Eukaryota</taxon>
        <taxon>Metazoa</taxon>
        <taxon>Chordata</taxon>
        <taxon>Craniata</taxon>
        <taxon>Vertebrata</taxon>
        <taxon>Euteleostomi</taxon>
        <taxon>Amphibia</taxon>
        <taxon>Batrachia</taxon>
        <taxon>Anura</taxon>
        <taxon>Neobatrachia</taxon>
        <taxon>Hyloidea</taxon>
        <taxon>Leptodactylidae</taxon>
        <taxon>Leiuperinae</taxon>
        <taxon>Engystomops</taxon>
    </lineage>
</organism>
<accession>A0AAV6ZTF7</accession>
<comment type="caution">
    <text evidence="1">The sequence shown here is derived from an EMBL/GenBank/DDBJ whole genome shotgun (WGS) entry which is preliminary data.</text>
</comment>
<dbReference type="EMBL" id="WNYA01000122">
    <property type="protein sequence ID" value="KAG8549906.1"/>
    <property type="molecule type" value="Genomic_DNA"/>
</dbReference>
<sequence length="87" mass="9774">MRGLLLRRQMAAHNKQASQGSSLFNHRFTLKHHFGEEEGEGSTRSSCGNLLRMKMFAICPDIVTFVLHKNCSIHNIGAGRVYSKMSP</sequence>
<dbReference type="AlphaFoldDB" id="A0AAV6ZTF7"/>
<evidence type="ECO:0000313" key="1">
    <source>
        <dbReference type="EMBL" id="KAG8549906.1"/>
    </source>
</evidence>